<dbReference type="Proteomes" id="UP000298493">
    <property type="component" value="Unassembled WGS sequence"/>
</dbReference>
<dbReference type="InterPro" id="IPR018609">
    <property type="entry name" value="Bud13"/>
</dbReference>
<comment type="caution">
    <text evidence="3">The sequence shown here is derived from an EMBL/GenBank/DDBJ whole genome shotgun (WGS) entry which is preliminary data.</text>
</comment>
<dbReference type="GO" id="GO:0070274">
    <property type="term" value="C:RES complex"/>
    <property type="evidence" value="ECO:0007669"/>
    <property type="project" value="TreeGrafter"/>
</dbReference>
<dbReference type="PANTHER" id="PTHR31809">
    <property type="entry name" value="BUD13 HOMOLOG"/>
    <property type="match status" value="1"/>
</dbReference>
<evidence type="ECO:0000256" key="2">
    <source>
        <dbReference type="SAM" id="MobiDB-lite"/>
    </source>
</evidence>
<feature type="region of interest" description="Disordered" evidence="2">
    <location>
        <begin position="193"/>
        <end position="223"/>
    </location>
</feature>
<feature type="compositionally biased region" description="Polar residues" evidence="2">
    <location>
        <begin position="131"/>
        <end position="146"/>
    </location>
</feature>
<name>A0A4Z1PRS8_9PEZI</name>
<keyword evidence="4" id="KW-1185">Reference proteome</keyword>
<dbReference type="GO" id="GO:0005684">
    <property type="term" value="C:U2-type spliceosomal complex"/>
    <property type="evidence" value="ECO:0007669"/>
    <property type="project" value="TreeGrafter"/>
</dbReference>
<protein>
    <submittedName>
        <fullName evidence="3">Pre-mrna-splicing factor cwc26</fullName>
    </submittedName>
</protein>
<accession>A0A4Z1PRS8</accession>
<feature type="compositionally biased region" description="Low complexity" evidence="2">
    <location>
        <begin position="93"/>
        <end position="102"/>
    </location>
</feature>
<dbReference type="STRING" id="86259.A0A4Z1PRS8"/>
<dbReference type="Pfam" id="PF09736">
    <property type="entry name" value="Bud13"/>
    <property type="match status" value="1"/>
</dbReference>
<dbReference type="GO" id="GO:0003723">
    <property type="term" value="F:RNA binding"/>
    <property type="evidence" value="ECO:0007669"/>
    <property type="project" value="TreeGrafter"/>
</dbReference>
<proteinExistence type="inferred from homology"/>
<comment type="similarity">
    <text evidence="1">Belongs to the CWC26 family.</text>
</comment>
<evidence type="ECO:0000256" key="1">
    <source>
        <dbReference type="ARBA" id="ARBA00011069"/>
    </source>
</evidence>
<feature type="compositionally biased region" description="Acidic residues" evidence="2">
    <location>
        <begin position="111"/>
        <end position="126"/>
    </location>
</feature>
<dbReference type="InterPro" id="IPR051112">
    <property type="entry name" value="CWC26_splicing_factor"/>
</dbReference>
<feature type="region of interest" description="Disordered" evidence="2">
    <location>
        <begin position="1"/>
        <end position="168"/>
    </location>
</feature>
<gene>
    <name evidence="3" type="ORF">E6O75_ATG04559</name>
</gene>
<sequence>MSLADYLAKNYLNADPSTEKKSKKRKRKHAAPEESGGLIIADDHLTGWDNKNTGHDPEDGPQVITSRTSEFRKSKKTGWVSVGAPAPKDSEQAAADAILTDAANERRQREAEEDDAPVVEGSEDVEMGGMTNDQGTKAGLQTSAQVNAAMNRKKKEEKKRMKEAIEEAGGQADATIYRDASGRIINVAMKRAEARKKEEEAKKKAQEEEEAAKGDAQRLAKEARRKDLAEAKYLKVARTADDEELNDELKEQDRWNDPMAQLVTKKKKGKSATGKPLYKGAFEPNRYGIRPGFRWDGVDRGNGFEKQWFAARNKKKDREELEYAWQLDV</sequence>
<feature type="compositionally biased region" description="Basic and acidic residues" evidence="2">
    <location>
        <begin position="41"/>
        <end position="58"/>
    </location>
</feature>
<evidence type="ECO:0000313" key="4">
    <source>
        <dbReference type="Proteomes" id="UP000298493"/>
    </source>
</evidence>
<evidence type="ECO:0000313" key="3">
    <source>
        <dbReference type="EMBL" id="TID25354.1"/>
    </source>
</evidence>
<dbReference type="PANTHER" id="PTHR31809:SF0">
    <property type="entry name" value="BUD13 HOMOLOG"/>
    <property type="match status" value="1"/>
</dbReference>
<dbReference type="AlphaFoldDB" id="A0A4Z1PRS8"/>
<dbReference type="OrthoDB" id="6022at2759"/>
<reference evidence="3 4" key="1">
    <citation type="submission" date="2019-04" db="EMBL/GenBank/DDBJ databases">
        <title>High contiguity whole genome sequence and gene annotation resource for two Venturia nashicola isolates.</title>
        <authorList>
            <person name="Prokchorchik M."/>
            <person name="Won K."/>
            <person name="Lee Y."/>
            <person name="Choi E.D."/>
            <person name="Segonzac C."/>
            <person name="Sohn K.H."/>
        </authorList>
    </citation>
    <scope>NUCLEOTIDE SEQUENCE [LARGE SCALE GENOMIC DNA]</scope>
    <source>
        <strain evidence="3 4">PRI2</strain>
    </source>
</reference>
<dbReference type="GO" id="GO:0000398">
    <property type="term" value="P:mRNA splicing, via spliceosome"/>
    <property type="evidence" value="ECO:0007669"/>
    <property type="project" value="TreeGrafter"/>
</dbReference>
<dbReference type="EMBL" id="SNSC02000004">
    <property type="protein sequence ID" value="TID25354.1"/>
    <property type="molecule type" value="Genomic_DNA"/>
</dbReference>
<organism evidence="3 4">
    <name type="scientific">Venturia nashicola</name>
    <dbReference type="NCBI Taxonomy" id="86259"/>
    <lineage>
        <taxon>Eukaryota</taxon>
        <taxon>Fungi</taxon>
        <taxon>Dikarya</taxon>
        <taxon>Ascomycota</taxon>
        <taxon>Pezizomycotina</taxon>
        <taxon>Dothideomycetes</taxon>
        <taxon>Pleosporomycetidae</taxon>
        <taxon>Venturiales</taxon>
        <taxon>Venturiaceae</taxon>
        <taxon>Venturia</taxon>
    </lineage>
</organism>